<dbReference type="Proteomes" id="UP001596060">
    <property type="component" value="Unassembled WGS sequence"/>
</dbReference>
<dbReference type="Pfam" id="PF05016">
    <property type="entry name" value="ParE_toxin"/>
    <property type="match status" value="1"/>
</dbReference>
<dbReference type="InterPro" id="IPR051803">
    <property type="entry name" value="TA_system_RelE-like_toxin"/>
</dbReference>
<proteinExistence type="inferred from homology"/>
<dbReference type="RefSeq" id="WP_066726060.1">
    <property type="nucleotide sequence ID" value="NZ_JBHSLU010000019.1"/>
</dbReference>
<dbReference type="PANTHER" id="PTHR33755:SF9">
    <property type="entry name" value="TOXIN PARE1"/>
    <property type="match status" value="1"/>
</dbReference>
<accession>A0ABW0P1J2</accession>
<evidence type="ECO:0000313" key="4">
    <source>
        <dbReference type="EMBL" id="MFC5505654.1"/>
    </source>
</evidence>
<keyword evidence="2" id="KW-1277">Toxin-antitoxin system</keyword>
<dbReference type="Gene3D" id="3.30.2310.20">
    <property type="entry name" value="RelE-like"/>
    <property type="match status" value="1"/>
</dbReference>
<evidence type="ECO:0000256" key="3">
    <source>
        <dbReference type="PIRNR" id="PIRNR029218"/>
    </source>
</evidence>
<name>A0ABW0P1J2_9HYPH</name>
<dbReference type="InterPro" id="IPR007712">
    <property type="entry name" value="RelE/ParE_toxin"/>
</dbReference>
<comment type="similarity">
    <text evidence="1 3">Belongs to the RelE toxin family.</text>
</comment>
<evidence type="ECO:0000256" key="2">
    <source>
        <dbReference type="ARBA" id="ARBA00022649"/>
    </source>
</evidence>
<dbReference type="PANTHER" id="PTHR33755">
    <property type="entry name" value="TOXIN PARE1-RELATED"/>
    <property type="match status" value="1"/>
</dbReference>
<dbReference type="InterPro" id="IPR028344">
    <property type="entry name" value="ParE1/4"/>
</dbReference>
<protein>
    <recommendedName>
        <fullName evidence="3">Toxin</fullName>
    </recommendedName>
</protein>
<dbReference type="InterPro" id="IPR035093">
    <property type="entry name" value="RelE/ParE_toxin_dom_sf"/>
</dbReference>
<sequence>MADFRLTKRAEADLFDIALFGLERFGERQVEAYLAELDHVFGLLADHPRMGRVAQAIAPGVRRHEHRAHVILYEEMQTGVRILAVVHASSLRRLTL</sequence>
<comment type="caution">
    <text evidence="4">The sequence shown here is derived from an EMBL/GenBank/DDBJ whole genome shotgun (WGS) entry which is preliminary data.</text>
</comment>
<reference evidence="5" key="1">
    <citation type="journal article" date="2019" name="Int. J. Syst. Evol. Microbiol.">
        <title>The Global Catalogue of Microorganisms (GCM) 10K type strain sequencing project: providing services to taxonomists for standard genome sequencing and annotation.</title>
        <authorList>
            <consortium name="The Broad Institute Genomics Platform"/>
            <consortium name="The Broad Institute Genome Sequencing Center for Infectious Disease"/>
            <person name="Wu L."/>
            <person name="Ma J."/>
        </authorList>
    </citation>
    <scope>NUCLEOTIDE SEQUENCE [LARGE SCALE GENOMIC DNA]</scope>
    <source>
        <strain evidence="5">CCUG 43117</strain>
    </source>
</reference>
<dbReference type="PIRSF" id="PIRSF029218">
    <property type="entry name" value="ParE"/>
    <property type="match status" value="1"/>
</dbReference>
<evidence type="ECO:0000313" key="5">
    <source>
        <dbReference type="Proteomes" id="UP001596060"/>
    </source>
</evidence>
<dbReference type="EMBL" id="JBHSLU010000019">
    <property type="protein sequence ID" value="MFC5505654.1"/>
    <property type="molecule type" value="Genomic_DNA"/>
</dbReference>
<evidence type="ECO:0000256" key="1">
    <source>
        <dbReference type="ARBA" id="ARBA00006226"/>
    </source>
</evidence>
<keyword evidence="5" id="KW-1185">Reference proteome</keyword>
<gene>
    <name evidence="4" type="ORF">ACFPN9_10325</name>
</gene>
<organism evidence="4 5">
    <name type="scientific">Bosea massiliensis</name>
    <dbReference type="NCBI Taxonomy" id="151419"/>
    <lineage>
        <taxon>Bacteria</taxon>
        <taxon>Pseudomonadati</taxon>
        <taxon>Pseudomonadota</taxon>
        <taxon>Alphaproteobacteria</taxon>
        <taxon>Hyphomicrobiales</taxon>
        <taxon>Boseaceae</taxon>
        <taxon>Bosea</taxon>
    </lineage>
</organism>